<feature type="chain" id="PRO_5047411642" evidence="3">
    <location>
        <begin position="19"/>
        <end position="263"/>
    </location>
</feature>
<evidence type="ECO:0000256" key="3">
    <source>
        <dbReference type="SAM" id="SignalP"/>
    </source>
</evidence>
<dbReference type="Gene3D" id="3.40.50.1820">
    <property type="entry name" value="alpha/beta hydrolase"/>
    <property type="match status" value="1"/>
</dbReference>
<accession>A0ABT3BL24</accession>
<evidence type="ECO:0000256" key="2">
    <source>
        <dbReference type="ARBA" id="ARBA00022801"/>
    </source>
</evidence>
<evidence type="ECO:0000256" key="1">
    <source>
        <dbReference type="ARBA" id="ARBA00022729"/>
    </source>
</evidence>
<feature type="signal peptide" evidence="3">
    <location>
        <begin position="1"/>
        <end position="18"/>
    </location>
</feature>
<dbReference type="PANTHER" id="PTHR43037:SF5">
    <property type="entry name" value="FERULOYL ESTERASE"/>
    <property type="match status" value="1"/>
</dbReference>
<name>A0ABT3BL24_9RHOB</name>
<dbReference type="Proteomes" id="UP001208690">
    <property type="component" value="Unassembled WGS sequence"/>
</dbReference>
<evidence type="ECO:0000313" key="5">
    <source>
        <dbReference type="EMBL" id="MCV3274270.1"/>
    </source>
</evidence>
<organism evidence="5 6">
    <name type="scientific">Roseobacter sinensis</name>
    <dbReference type="NCBI Taxonomy" id="2931391"/>
    <lineage>
        <taxon>Bacteria</taxon>
        <taxon>Pseudomonadati</taxon>
        <taxon>Pseudomonadota</taxon>
        <taxon>Alphaproteobacteria</taxon>
        <taxon>Rhodobacterales</taxon>
        <taxon>Roseobacteraceae</taxon>
        <taxon>Roseobacter</taxon>
    </lineage>
</organism>
<reference evidence="5 6" key="1">
    <citation type="submission" date="2022-04" db="EMBL/GenBank/DDBJ databases">
        <title>Roseobacter sp. WL0113 is a bacterium isolated from neritic sediment.</title>
        <authorList>
            <person name="Wang L."/>
            <person name="He W."/>
            <person name="Zhang D.-F."/>
        </authorList>
    </citation>
    <scope>NUCLEOTIDE SEQUENCE [LARGE SCALE GENOMIC DNA]</scope>
    <source>
        <strain evidence="5 6">WL0113</strain>
    </source>
</reference>
<keyword evidence="1 3" id="KW-0732">Signal</keyword>
<proteinExistence type="predicted"/>
<dbReference type="InterPro" id="IPR003140">
    <property type="entry name" value="PLipase/COase/thioEstase"/>
</dbReference>
<dbReference type="InterPro" id="IPR050955">
    <property type="entry name" value="Plant_Biomass_Hydrol_Est"/>
</dbReference>
<feature type="domain" description="Phospholipase/carboxylesterase/thioesterase" evidence="4">
    <location>
        <begin position="42"/>
        <end position="186"/>
    </location>
</feature>
<dbReference type="SUPFAM" id="SSF53474">
    <property type="entry name" value="alpha/beta-Hydrolases"/>
    <property type="match status" value="1"/>
</dbReference>
<dbReference type="RefSeq" id="WP_263846475.1">
    <property type="nucleotide sequence ID" value="NZ_JALIEB010000035.1"/>
</dbReference>
<evidence type="ECO:0000259" key="4">
    <source>
        <dbReference type="Pfam" id="PF02230"/>
    </source>
</evidence>
<gene>
    <name evidence="5" type="ORF">MUB52_22795</name>
</gene>
<dbReference type="Pfam" id="PF02230">
    <property type="entry name" value="Abhydrolase_2"/>
    <property type="match status" value="1"/>
</dbReference>
<evidence type="ECO:0000313" key="6">
    <source>
        <dbReference type="Proteomes" id="UP001208690"/>
    </source>
</evidence>
<comment type="caution">
    <text evidence="5">The sequence shown here is derived from an EMBL/GenBank/DDBJ whole genome shotgun (WGS) entry which is preliminary data.</text>
</comment>
<protein>
    <submittedName>
        <fullName evidence="5">Polyhydroxybutyrate depolymerase</fullName>
    </submittedName>
</protein>
<sequence length="263" mass="28414">MYQLLVVLTLTLTGPAMACGPDSDCPLGNRVYRFAAVEGQGSGTLIFFHGVGGSAASTLENGSLREFAERERLTLIAAEAASDDWNIPGSPATHQADTSDELAYFDALLEEVGSEIDIDQTPIFVSGFSAGAMVVWNLACHRPDKVAGFIPVSGTFWDPLPDHCTSQNVNLIHYHGMHDDVVPMQGRQVGDSHQGDLDAAFDLIAQPGSFGTDATEERSGLSCRARKGAFEHRLELCVFEGGHRFQVSFLEDALRQLRTNLAD</sequence>
<keyword evidence="2" id="KW-0378">Hydrolase</keyword>
<dbReference type="InterPro" id="IPR029058">
    <property type="entry name" value="AB_hydrolase_fold"/>
</dbReference>
<dbReference type="PANTHER" id="PTHR43037">
    <property type="entry name" value="UNNAMED PRODUCT-RELATED"/>
    <property type="match status" value="1"/>
</dbReference>
<keyword evidence="6" id="KW-1185">Reference proteome</keyword>
<dbReference type="EMBL" id="JALIEB010000035">
    <property type="protein sequence ID" value="MCV3274270.1"/>
    <property type="molecule type" value="Genomic_DNA"/>
</dbReference>